<dbReference type="PANTHER" id="PTHR11011">
    <property type="entry name" value="MALE STERILITY PROTEIN 2-RELATED"/>
    <property type="match status" value="1"/>
</dbReference>
<accession>A0AAN7K6Z7</accession>
<feature type="domain" description="Thioester reductase (TE)" evidence="6">
    <location>
        <begin position="16"/>
        <end position="316"/>
    </location>
</feature>
<keyword evidence="2 4" id="KW-0444">Lipid biosynthesis</keyword>
<name>A0AAN7K6Z7_TRANT</name>
<dbReference type="Pfam" id="PF03015">
    <property type="entry name" value="Sterile"/>
    <property type="match status" value="1"/>
</dbReference>
<gene>
    <name evidence="7" type="ORF">SAY86_008771</name>
</gene>
<dbReference type="PANTHER" id="PTHR11011:SF99">
    <property type="entry name" value="FATTY ACYL-COA REDUCTASE 3"/>
    <property type="match status" value="1"/>
</dbReference>
<evidence type="ECO:0000259" key="6">
    <source>
        <dbReference type="Pfam" id="PF07993"/>
    </source>
</evidence>
<keyword evidence="4" id="KW-0521">NADP</keyword>
<evidence type="ECO:0000256" key="3">
    <source>
        <dbReference type="ARBA" id="ARBA00023098"/>
    </source>
</evidence>
<dbReference type="Pfam" id="PF07993">
    <property type="entry name" value="NAD_binding_4"/>
    <property type="match status" value="1"/>
</dbReference>
<protein>
    <recommendedName>
        <fullName evidence="4">Fatty acyl-CoA reductase</fullName>
        <ecNumber evidence="4">1.2.1.84</ecNumber>
    </recommendedName>
</protein>
<evidence type="ECO:0000259" key="5">
    <source>
        <dbReference type="Pfam" id="PF03015"/>
    </source>
</evidence>
<dbReference type="Proteomes" id="UP001346149">
    <property type="component" value="Unassembled WGS sequence"/>
</dbReference>
<evidence type="ECO:0000256" key="4">
    <source>
        <dbReference type="RuleBase" id="RU363097"/>
    </source>
</evidence>
<keyword evidence="8" id="KW-1185">Reference proteome</keyword>
<keyword evidence="4" id="KW-0560">Oxidoreductase</keyword>
<dbReference type="GO" id="GO:0080019">
    <property type="term" value="F:alcohol-forming very long-chain fatty acyl-CoA reductase activity"/>
    <property type="evidence" value="ECO:0007669"/>
    <property type="project" value="InterPro"/>
</dbReference>
<dbReference type="Gene3D" id="3.40.50.720">
    <property type="entry name" value="NAD(P)-binding Rossmann-like Domain"/>
    <property type="match status" value="1"/>
</dbReference>
<dbReference type="InterPro" id="IPR036291">
    <property type="entry name" value="NAD(P)-bd_dom_sf"/>
</dbReference>
<dbReference type="InterPro" id="IPR013120">
    <property type="entry name" value="FAR_NAD-bd"/>
</dbReference>
<sequence length="500" mass="55794">MESILTFLEDKTILATGATGFLAKIFVEKVLRVQPKVKKLYLLLRAPDANAAALRFQNEVIGKELFRVLKELWGENFSSMVSEKVVVVPGDISADRLGITDSDMRNQIWGQADAIINFAATTKFDERYDVSLGINTLGAKHVVNFAKKCSNLKVLVHVSTAYVCGEKGGLIKETQYEMGETLNGVMGLDIDAEVNLAQSKLSELSAMGSSPGEISMAMKDLGLSRAKKYGWPNTYVFTKAMGEMLVGQLKGDLSVAISRPTVVISTYKEPFPGWIEGVRTIDSVLVGYGKGKVTCFLCDPKGIIDMIPADMVVNSIIAAMVANAGRSGRPLKEKIYQVGSSLRNPVRYCEVQQSTNHYFSRNPWINKEGKAVIVGKIKILSSMASFQRHMALRYMLLLKGLEVGNAALCNLFHSTCVDMNRKIGLVMHLIEIYRPYLFFEGVFDDMNTERLRNSVRENGSTSDANIFYFDSKWINWDYYLREIHLVGLVTYVFKRSCCLY</sequence>
<dbReference type="GO" id="GO:0102965">
    <property type="term" value="F:alcohol-forming long-chain fatty acyl-CoA reductase activity"/>
    <property type="evidence" value="ECO:0007669"/>
    <property type="project" value="UniProtKB-EC"/>
</dbReference>
<dbReference type="GO" id="GO:0035336">
    <property type="term" value="P:long-chain fatty-acyl-CoA metabolic process"/>
    <property type="evidence" value="ECO:0007669"/>
    <property type="project" value="TreeGrafter"/>
</dbReference>
<dbReference type="CDD" id="cd09071">
    <property type="entry name" value="FAR_C"/>
    <property type="match status" value="1"/>
</dbReference>
<dbReference type="EC" id="1.2.1.84" evidence="4"/>
<evidence type="ECO:0000256" key="1">
    <source>
        <dbReference type="ARBA" id="ARBA00005928"/>
    </source>
</evidence>
<dbReference type="AlphaFoldDB" id="A0AAN7K6Z7"/>
<comment type="caution">
    <text evidence="7">The sequence shown here is derived from an EMBL/GenBank/DDBJ whole genome shotgun (WGS) entry which is preliminary data.</text>
</comment>
<dbReference type="CDD" id="cd05236">
    <property type="entry name" value="FAR-N_SDR_e"/>
    <property type="match status" value="1"/>
</dbReference>
<comment type="similarity">
    <text evidence="1 4">Belongs to the fatty acyl-CoA reductase family.</text>
</comment>
<evidence type="ECO:0000313" key="7">
    <source>
        <dbReference type="EMBL" id="KAK4763003.1"/>
    </source>
</evidence>
<comment type="catalytic activity">
    <reaction evidence="4">
        <text>a long-chain fatty acyl-CoA + 2 NADPH + 2 H(+) = a long-chain primary fatty alcohol + 2 NADP(+) + CoA</text>
        <dbReference type="Rhea" id="RHEA:52716"/>
        <dbReference type="ChEBI" id="CHEBI:15378"/>
        <dbReference type="ChEBI" id="CHEBI:57287"/>
        <dbReference type="ChEBI" id="CHEBI:57783"/>
        <dbReference type="ChEBI" id="CHEBI:58349"/>
        <dbReference type="ChEBI" id="CHEBI:77396"/>
        <dbReference type="ChEBI" id="CHEBI:83139"/>
        <dbReference type="EC" id="1.2.1.84"/>
    </reaction>
</comment>
<evidence type="ECO:0000313" key="8">
    <source>
        <dbReference type="Proteomes" id="UP001346149"/>
    </source>
</evidence>
<feature type="domain" description="Fatty acyl-CoA reductase C-terminal" evidence="5">
    <location>
        <begin position="417"/>
        <end position="494"/>
    </location>
</feature>
<dbReference type="GO" id="GO:0010345">
    <property type="term" value="P:suberin biosynthetic process"/>
    <property type="evidence" value="ECO:0007669"/>
    <property type="project" value="TreeGrafter"/>
</dbReference>
<dbReference type="SUPFAM" id="SSF51735">
    <property type="entry name" value="NAD(P)-binding Rossmann-fold domains"/>
    <property type="match status" value="1"/>
</dbReference>
<organism evidence="7 8">
    <name type="scientific">Trapa natans</name>
    <name type="common">Water chestnut</name>
    <dbReference type="NCBI Taxonomy" id="22666"/>
    <lineage>
        <taxon>Eukaryota</taxon>
        <taxon>Viridiplantae</taxon>
        <taxon>Streptophyta</taxon>
        <taxon>Embryophyta</taxon>
        <taxon>Tracheophyta</taxon>
        <taxon>Spermatophyta</taxon>
        <taxon>Magnoliopsida</taxon>
        <taxon>eudicotyledons</taxon>
        <taxon>Gunneridae</taxon>
        <taxon>Pentapetalae</taxon>
        <taxon>rosids</taxon>
        <taxon>malvids</taxon>
        <taxon>Myrtales</taxon>
        <taxon>Lythraceae</taxon>
        <taxon>Trapa</taxon>
    </lineage>
</organism>
<evidence type="ECO:0000256" key="2">
    <source>
        <dbReference type="ARBA" id="ARBA00022516"/>
    </source>
</evidence>
<dbReference type="InterPro" id="IPR026055">
    <property type="entry name" value="FAR"/>
</dbReference>
<reference evidence="7 8" key="1">
    <citation type="journal article" date="2023" name="Hortic Res">
        <title>Pangenome of water caltrop reveals structural variations and asymmetric subgenome divergence after allopolyploidization.</title>
        <authorList>
            <person name="Zhang X."/>
            <person name="Chen Y."/>
            <person name="Wang L."/>
            <person name="Yuan Y."/>
            <person name="Fang M."/>
            <person name="Shi L."/>
            <person name="Lu R."/>
            <person name="Comes H.P."/>
            <person name="Ma Y."/>
            <person name="Chen Y."/>
            <person name="Huang G."/>
            <person name="Zhou Y."/>
            <person name="Zheng Z."/>
            <person name="Qiu Y."/>
        </authorList>
    </citation>
    <scope>NUCLEOTIDE SEQUENCE [LARGE SCALE GENOMIC DNA]</scope>
    <source>
        <strain evidence="7">F231</strain>
    </source>
</reference>
<comment type="function">
    <text evidence="4">Catalyzes the reduction of fatty acyl-CoA to fatty alcohols.</text>
</comment>
<dbReference type="EMBL" id="JAXQNO010000024">
    <property type="protein sequence ID" value="KAK4763003.1"/>
    <property type="molecule type" value="Genomic_DNA"/>
</dbReference>
<dbReference type="InterPro" id="IPR033640">
    <property type="entry name" value="FAR_C"/>
</dbReference>
<keyword evidence="3 4" id="KW-0443">Lipid metabolism</keyword>
<proteinExistence type="inferred from homology"/>